<protein>
    <submittedName>
        <fullName evidence="1">Ig-like domain-containing protein</fullName>
    </submittedName>
</protein>
<name>A0ABW0EDB3_9BACT</name>
<dbReference type="Proteomes" id="UP001596161">
    <property type="component" value="Unassembled WGS sequence"/>
</dbReference>
<dbReference type="RefSeq" id="WP_378018730.1">
    <property type="nucleotide sequence ID" value="NZ_JBHSKT010000016.1"/>
</dbReference>
<proteinExistence type="predicted"/>
<reference evidence="2" key="1">
    <citation type="journal article" date="2019" name="Int. J. Syst. Evol. Microbiol.">
        <title>The Global Catalogue of Microorganisms (GCM) 10K type strain sequencing project: providing services to taxonomists for standard genome sequencing and annotation.</title>
        <authorList>
            <consortium name="The Broad Institute Genomics Platform"/>
            <consortium name="The Broad Institute Genome Sequencing Center for Infectious Disease"/>
            <person name="Wu L."/>
            <person name="Ma J."/>
        </authorList>
    </citation>
    <scope>NUCLEOTIDE SEQUENCE [LARGE SCALE GENOMIC DNA]</scope>
    <source>
        <strain evidence="2">KACC 12602</strain>
    </source>
</reference>
<dbReference type="EMBL" id="JBHSKT010000016">
    <property type="protein sequence ID" value="MFC5272372.1"/>
    <property type="molecule type" value="Genomic_DNA"/>
</dbReference>
<evidence type="ECO:0000313" key="1">
    <source>
        <dbReference type="EMBL" id="MFC5272372.1"/>
    </source>
</evidence>
<organism evidence="1 2">
    <name type="scientific">Adhaeribacter terreus</name>
    <dbReference type="NCBI Taxonomy" id="529703"/>
    <lineage>
        <taxon>Bacteria</taxon>
        <taxon>Pseudomonadati</taxon>
        <taxon>Bacteroidota</taxon>
        <taxon>Cytophagia</taxon>
        <taxon>Cytophagales</taxon>
        <taxon>Hymenobacteraceae</taxon>
        <taxon>Adhaeribacter</taxon>
    </lineage>
</organism>
<accession>A0ABW0EDB3</accession>
<dbReference type="Pfam" id="PF17963">
    <property type="entry name" value="Big_9"/>
    <property type="match status" value="3"/>
</dbReference>
<dbReference type="Gene3D" id="2.60.40.3440">
    <property type="match status" value="2"/>
</dbReference>
<keyword evidence="2" id="KW-1185">Reference proteome</keyword>
<dbReference type="PROSITE" id="PS51257">
    <property type="entry name" value="PROKAR_LIPOPROTEIN"/>
    <property type="match status" value="1"/>
</dbReference>
<sequence length="313" mass="33725">MKNQSLFNYFAGIFAIVFLLSGCDKFEEDTAPLLASTLVVRNDFYTTTKNQAIQLHVLANDTISGQTTVEFGKPMHGTIQPTGTPGSVFYQPETNFVGRDSVNYKVCIGPNCISASVIITVQADSTGNPCTVFVADDTVSVYANQSSVINILQNDITCNKIPVIISRPDSGLATLNSNHQLVYTPQANFTGTDVLWYSIGSSMAKVTIRVKPAVPNCTLTANPDVVNLLHNQVVDSVAINVAANDIWCTNAPTISIHFINQSSYGSLQVIGSGTNSRIVYMTSTPLHNITDSFQYSICQGTNCSTSTVTVNIQ</sequence>
<comment type="caution">
    <text evidence="1">The sequence shown here is derived from an EMBL/GenBank/DDBJ whole genome shotgun (WGS) entry which is preliminary data.</text>
</comment>
<evidence type="ECO:0000313" key="2">
    <source>
        <dbReference type="Proteomes" id="UP001596161"/>
    </source>
</evidence>
<gene>
    <name evidence="1" type="ORF">ACFPIB_17280</name>
</gene>